<dbReference type="GeneID" id="89618790"/>
<dbReference type="EMBL" id="QRWX01000001">
    <property type="protein sequence ID" value="RGT57543.1"/>
    <property type="molecule type" value="Genomic_DNA"/>
</dbReference>
<dbReference type="InterPro" id="IPR023054">
    <property type="entry name" value="Sporulation_regulator_WhiA_C"/>
</dbReference>
<evidence type="ECO:0000313" key="8">
    <source>
        <dbReference type="EMBL" id="RGT57543.1"/>
    </source>
</evidence>
<evidence type="ECO:0000313" key="9">
    <source>
        <dbReference type="Proteomes" id="UP000284731"/>
    </source>
</evidence>
<accession>A0A412PHA3</accession>
<evidence type="ECO:0000256" key="2">
    <source>
        <dbReference type="ARBA" id="ARBA00023125"/>
    </source>
</evidence>
<dbReference type="SUPFAM" id="SSF55608">
    <property type="entry name" value="Homing endonucleases"/>
    <property type="match status" value="1"/>
</dbReference>
<dbReference type="PANTHER" id="PTHR37307">
    <property type="entry name" value="CELL DIVISION PROTEIN WHIA-RELATED"/>
    <property type="match status" value="1"/>
</dbReference>
<dbReference type="Gene3D" id="3.10.28.10">
    <property type="entry name" value="Homing endonucleases"/>
    <property type="match status" value="1"/>
</dbReference>
<dbReference type="AlphaFoldDB" id="A0A412PHA3"/>
<dbReference type="RefSeq" id="WP_028078822.1">
    <property type="nucleotide sequence ID" value="NZ_AP028934.1"/>
</dbReference>
<feature type="domain" description="Sporulation transcription regulator WhiA N-terminal" evidence="6">
    <location>
        <begin position="22"/>
        <end position="103"/>
    </location>
</feature>
<name>A0A412PHA3_9FIRM</name>
<feature type="domain" description="WhiA LAGLIDADG-like" evidence="7">
    <location>
        <begin position="124"/>
        <end position="215"/>
    </location>
</feature>
<evidence type="ECO:0000256" key="3">
    <source>
        <dbReference type="ARBA" id="ARBA00023306"/>
    </source>
</evidence>
<organism evidence="8 9">
    <name type="scientific">Solobacterium moorei</name>
    <dbReference type="NCBI Taxonomy" id="102148"/>
    <lineage>
        <taxon>Bacteria</taxon>
        <taxon>Bacillati</taxon>
        <taxon>Bacillota</taxon>
        <taxon>Erysipelotrichia</taxon>
        <taxon>Erysipelotrichales</taxon>
        <taxon>Erysipelotrichaceae</taxon>
        <taxon>Solobacterium</taxon>
    </lineage>
</organism>
<feature type="domain" description="Sporulation regulator WhiA C-terminal" evidence="5">
    <location>
        <begin position="220"/>
        <end position="306"/>
    </location>
</feature>
<protein>
    <recommendedName>
        <fullName evidence="4">Probable cell division protein WhiA</fullName>
    </recommendedName>
</protein>
<dbReference type="InterPro" id="IPR027434">
    <property type="entry name" value="Homing_endonucl"/>
</dbReference>
<evidence type="ECO:0000256" key="4">
    <source>
        <dbReference type="HAMAP-Rule" id="MF_01420"/>
    </source>
</evidence>
<proteinExistence type="inferred from homology"/>
<comment type="function">
    <text evidence="4">Involved in cell division and chromosome segregation.</text>
</comment>
<gene>
    <name evidence="4 8" type="primary">whiA</name>
    <name evidence="8" type="ORF">DWX20_00390</name>
</gene>
<dbReference type="PANTHER" id="PTHR37307:SF1">
    <property type="entry name" value="CELL DIVISION PROTEIN WHIA-RELATED"/>
    <property type="match status" value="1"/>
</dbReference>
<keyword evidence="1 4" id="KW-0132">Cell division</keyword>
<dbReference type="Pfam" id="PF14527">
    <property type="entry name" value="LAGLIDADG_WhiA"/>
    <property type="match status" value="1"/>
</dbReference>
<dbReference type="GO" id="GO:0003677">
    <property type="term" value="F:DNA binding"/>
    <property type="evidence" value="ECO:0007669"/>
    <property type="project" value="UniProtKB-UniRule"/>
</dbReference>
<comment type="caution">
    <text evidence="8">The sequence shown here is derived from an EMBL/GenBank/DDBJ whole genome shotgun (WGS) entry which is preliminary data.</text>
</comment>
<dbReference type="Pfam" id="PF02650">
    <property type="entry name" value="HTH_WhiA"/>
    <property type="match status" value="1"/>
</dbReference>
<sequence length="314" mass="35452">MSFAAEVKQEVAQKIMEGNDIRAELSALIQMTSSLSLSNRGMTLLVSLENAAVSRTIYRLVKERYGVEISLFVKRKMNLRKNRIYGMRIMSAAPKILEDLGIYSTRGLLDKPLAKIVQTNNNARAYLAGAFMAGGSINSPEKSSYHLEITATSEEHALFMVSLLERFSIHAKITTRRKKVILYVKSAEKIADFLRLIEADQAVLKFENIRISRDFSNSLQRMNNMDLANEVKAVAAANGQLDDIRILEENQKIKTLDRKLQDIIALRKANPEASLMELCGIYERQTGGIVSKSGMKHRFVKIHELAMREVKQDE</sequence>
<comment type="similarity">
    <text evidence="4">Belongs to the WhiA family.</text>
</comment>
<evidence type="ECO:0000259" key="7">
    <source>
        <dbReference type="Pfam" id="PF14527"/>
    </source>
</evidence>
<dbReference type="HAMAP" id="MF_01420">
    <property type="entry name" value="HTH_type_WhiA"/>
    <property type="match status" value="1"/>
</dbReference>
<dbReference type="Pfam" id="PF10298">
    <property type="entry name" value="WhiA_N"/>
    <property type="match status" value="1"/>
</dbReference>
<dbReference type="GO" id="GO:0051301">
    <property type="term" value="P:cell division"/>
    <property type="evidence" value="ECO:0007669"/>
    <property type="project" value="UniProtKB-UniRule"/>
</dbReference>
<reference evidence="8 9" key="1">
    <citation type="submission" date="2018-08" db="EMBL/GenBank/DDBJ databases">
        <title>A genome reference for cultivated species of the human gut microbiota.</title>
        <authorList>
            <person name="Zou Y."/>
            <person name="Xue W."/>
            <person name="Luo G."/>
        </authorList>
    </citation>
    <scope>NUCLEOTIDE SEQUENCE [LARGE SCALE GENOMIC DNA]</scope>
    <source>
        <strain evidence="8 9">AF18-46</strain>
    </source>
</reference>
<evidence type="ECO:0000259" key="5">
    <source>
        <dbReference type="Pfam" id="PF02650"/>
    </source>
</evidence>
<dbReference type="InterPro" id="IPR018478">
    <property type="entry name" value="Sporu_reg_WhiA_N_dom"/>
</dbReference>
<dbReference type="Proteomes" id="UP000284731">
    <property type="component" value="Unassembled WGS sequence"/>
</dbReference>
<keyword evidence="2 4" id="KW-0238">DNA-binding</keyword>
<dbReference type="NCBIfam" id="TIGR00647">
    <property type="entry name" value="DNA_bind_WhiA"/>
    <property type="match status" value="1"/>
</dbReference>
<evidence type="ECO:0000259" key="6">
    <source>
        <dbReference type="Pfam" id="PF10298"/>
    </source>
</evidence>
<keyword evidence="3 4" id="KW-0131">Cell cycle</keyword>
<dbReference type="GO" id="GO:0043937">
    <property type="term" value="P:regulation of sporulation"/>
    <property type="evidence" value="ECO:0007669"/>
    <property type="project" value="InterPro"/>
</dbReference>
<dbReference type="InterPro" id="IPR003802">
    <property type="entry name" value="Sporulation_regulator_WhiA"/>
</dbReference>
<dbReference type="InterPro" id="IPR039518">
    <property type="entry name" value="WhiA_LAGLIDADG_dom"/>
</dbReference>
<evidence type="ECO:0000256" key="1">
    <source>
        <dbReference type="ARBA" id="ARBA00022618"/>
    </source>
</evidence>